<evidence type="ECO:0000256" key="15">
    <source>
        <dbReference type="RuleBase" id="RU000439"/>
    </source>
</evidence>
<dbReference type="HAMAP" id="MF_00394">
    <property type="entry name" value="NAD_Glyc3P_dehydrog"/>
    <property type="match status" value="1"/>
</dbReference>
<name>A0A2C9D0W0_9HYPH</name>
<feature type="binding site" evidence="10">
    <location>
        <position position="135"/>
    </location>
    <ligand>
        <name>sn-glycerol 3-phosphate</name>
        <dbReference type="ChEBI" id="CHEBI:57597"/>
    </ligand>
</feature>
<feature type="domain" description="Glycerol-3-phosphate dehydrogenase NAD-dependent N-terminal" evidence="16">
    <location>
        <begin position="7"/>
        <end position="157"/>
    </location>
</feature>
<dbReference type="InterPro" id="IPR013328">
    <property type="entry name" value="6PGD_dom2"/>
</dbReference>
<comment type="pathway">
    <text evidence="10">Membrane lipid metabolism; glycerophospholipid metabolism.</text>
</comment>
<feature type="binding site" evidence="10">
    <location>
        <position position="190"/>
    </location>
    <ligand>
        <name>sn-glycerol 3-phosphate</name>
        <dbReference type="ChEBI" id="CHEBI:57597"/>
    </ligand>
</feature>
<dbReference type="GO" id="GO:0141153">
    <property type="term" value="F:glycerol-3-phosphate dehydrogenase (NADP+) activity"/>
    <property type="evidence" value="ECO:0007669"/>
    <property type="project" value="RHEA"/>
</dbReference>
<dbReference type="GO" id="GO:0051287">
    <property type="term" value="F:NAD binding"/>
    <property type="evidence" value="ECO:0007669"/>
    <property type="project" value="InterPro"/>
</dbReference>
<dbReference type="Pfam" id="PF07479">
    <property type="entry name" value="NAD_Gly3P_dh_C"/>
    <property type="match status" value="1"/>
</dbReference>
<comment type="catalytic activity">
    <reaction evidence="10">
        <text>sn-glycerol 3-phosphate + NAD(+) = dihydroxyacetone phosphate + NADH + H(+)</text>
        <dbReference type="Rhea" id="RHEA:11092"/>
        <dbReference type="ChEBI" id="CHEBI:15378"/>
        <dbReference type="ChEBI" id="CHEBI:57540"/>
        <dbReference type="ChEBI" id="CHEBI:57597"/>
        <dbReference type="ChEBI" id="CHEBI:57642"/>
        <dbReference type="ChEBI" id="CHEBI:57945"/>
        <dbReference type="EC" id="1.1.1.94"/>
    </reaction>
</comment>
<evidence type="ECO:0000256" key="5">
    <source>
        <dbReference type="ARBA" id="ARBA00023002"/>
    </source>
</evidence>
<dbReference type="GO" id="GO:0008654">
    <property type="term" value="P:phospholipid biosynthetic process"/>
    <property type="evidence" value="ECO:0007669"/>
    <property type="project" value="UniProtKB-KW"/>
</dbReference>
<evidence type="ECO:0000256" key="12">
    <source>
        <dbReference type="PIRSR" id="PIRSR000114-2"/>
    </source>
</evidence>
<keyword evidence="10" id="KW-0963">Cytoplasm</keyword>
<evidence type="ECO:0000256" key="9">
    <source>
        <dbReference type="ARBA" id="ARBA00023264"/>
    </source>
</evidence>
<comment type="subcellular location">
    <subcellularLocation>
        <location evidence="10">Cytoplasm</location>
    </subcellularLocation>
</comment>
<dbReference type="Pfam" id="PF01210">
    <property type="entry name" value="NAD_Gly3P_dh_N"/>
    <property type="match status" value="1"/>
</dbReference>
<feature type="binding site" evidence="12">
    <location>
        <position position="107"/>
    </location>
    <ligand>
        <name>substrate</name>
    </ligand>
</feature>
<keyword evidence="4 10" id="KW-0521">NADP</keyword>
<feature type="binding site" evidence="13">
    <location>
        <position position="254"/>
    </location>
    <ligand>
        <name>NAD(+)</name>
        <dbReference type="ChEBI" id="CHEBI:57540"/>
    </ligand>
</feature>
<dbReference type="GO" id="GO:0006650">
    <property type="term" value="P:glycerophospholipid metabolic process"/>
    <property type="evidence" value="ECO:0007669"/>
    <property type="project" value="UniProtKB-UniRule"/>
</dbReference>
<evidence type="ECO:0000256" key="14">
    <source>
        <dbReference type="RuleBase" id="RU000437"/>
    </source>
</evidence>
<evidence type="ECO:0000256" key="10">
    <source>
        <dbReference type="HAMAP-Rule" id="MF_00394"/>
    </source>
</evidence>
<feature type="binding site" evidence="13">
    <location>
        <begin position="11"/>
        <end position="16"/>
    </location>
    <ligand>
        <name>NAD(+)</name>
        <dbReference type="ChEBI" id="CHEBI:57540"/>
    </ligand>
</feature>
<feature type="binding site" evidence="10">
    <location>
        <position position="274"/>
    </location>
    <ligand>
        <name>NADPH</name>
        <dbReference type="ChEBI" id="CHEBI:57783"/>
    </ligand>
</feature>
<dbReference type="InterPro" id="IPR036291">
    <property type="entry name" value="NAD(P)-bd_dom_sf"/>
</dbReference>
<keyword evidence="9 10" id="KW-1208">Phospholipid metabolism</keyword>
<dbReference type="SUPFAM" id="SSF48179">
    <property type="entry name" value="6-phosphogluconate dehydrogenase C-terminal domain-like"/>
    <property type="match status" value="1"/>
</dbReference>
<dbReference type="InterPro" id="IPR011128">
    <property type="entry name" value="G3P_DH_NAD-dep_N"/>
</dbReference>
<feature type="binding site" evidence="10">
    <location>
        <position position="107"/>
    </location>
    <ligand>
        <name>sn-glycerol 3-phosphate</name>
        <dbReference type="ChEBI" id="CHEBI:57597"/>
    </ligand>
</feature>
<evidence type="ECO:0000256" key="13">
    <source>
        <dbReference type="PIRSR" id="PIRSR000114-3"/>
    </source>
</evidence>
<dbReference type="PRINTS" id="PR00077">
    <property type="entry name" value="GPDHDRGNASE"/>
</dbReference>
<keyword evidence="6 10" id="KW-0520">NAD</keyword>
<feature type="binding site" evidence="12">
    <location>
        <begin position="254"/>
        <end position="255"/>
    </location>
    <ligand>
        <name>substrate</name>
    </ligand>
</feature>
<organism evidence="18 19">
    <name type="scientific">Hartmannibacter diazotrophicus</name>
    <dbReference type="NCBI Taxonomy" id="1482074"/>
    <lineage>
        <taxon>Bacteria</taxon>
        <taxon>Pseudomonadati</taxon>
        <taxon>Pseudomonadota</taxon>
        <taxon>Alphaproteobacteria</taxon>
        <taxon>Hyphomicrobiales</taxon>
        <taxon>Pleomorphomonadaceae</taxon>
        <taxon>Hartmannibacter</taxon>
    </lineage>
</organism>
<feature type="binding site" evidence="10">
    <location>
        <position position="139"/>
    </location>
    <ligand>
        <name>NADPH</name>
        <dbReference type="ChEBI" id="CHEBI:57783"/>
    </ligand>
</feature>
<dbReference type="GO" id="GO:0005829">
    <property type="term" value="C:cytosol"/>
    <property type="evidence" value="ECO:0007669"/>
    <property type="project" value="TreeGrafter"/>
</dbReference>
<feature type="binding site" evidence="10">
    <location>
        <position position="15"/>
    </location>
    <ligand>
        <name>NADPH</name>
        <dbReference type="ChEBI" id="CHEBI:57783"/>
    </ligand>
</feature>
<keyword evidence="2 10" id="KW-0444">Lipid biosynthesis</keyword>
<dbReference type="PROSITE" id="PS00957">
    <property type="entry name" value="NAD_G3PDH"/>
    <property type="match status" value="1"/>
</dbReference>
<dbReference type="FunFam" id="3.40.50.720:FF:000019">
    <property type="entry name" value="Glycerol-3-phosphate dehydrogenase [NAD(P)+]"/>
    <property type="match status" value="1"/>
</dbReference>
<feature type="binding site" evidence="10">
    <location>
        <position position="107"/>
    </location>
    <ligand>
        <name>NADPH</name>
        <dbReference type="ChEBI" id="CHEBI:57783"/>
    </ligand>
</feature>
<sequence>MTVSLHVAVHGAGAWGTALAMVAARAGHSVTLVTRNPSIAVEINTGHRSVYLPDARLSEDIVASDDVAVLSEADVVLCAVPAQATAAEALRIGPHLKPGTPLVSCAKGIDARSGLLVSEVLAGAIAHVPIAALSGPGFAVDVAAGLPTAVTIASEEGDLAERLCQLLAGPAFRPYASRDLVGVQLGGALKNVLAIAAGIVAGARLGASAEAAVITRGFVEMRRLAGAWGAKPETLMGLAGLGDLVLTCSSLQSRNFALGHAIGAGEPLPQKLAEGVATAEIAVTRAAAFGVDVPIMAAVAAILDRRLTVEEAIDALLSRPLKREDF</sequence>
<dbReference type="Proteomes" id="UP000223606">
    <property type="component" value="Chromosome 1"/>
</dbReference>
<dbReference type="NCBIfam" id="NF000942">
    <property type="entry name" value="PRK00094.1-4"/>
    <property type="match status" value="1"/>
</dbReference>
<keyword evidence="5 10" id="KW-0560">Oxidoreductase</keyword>
<evidence type="ECO:0000259" key="17">
    <source>
        <dbReference type="Pfam" id="PF07479"/>
    </source>
</evidence>
<feature type="binding site" evidence="13">
    <location>
        <position position="271"/>
    </location>
    <ligand>
        <name>NAD(+)</name>
        <dbReference type="ChEBI" id="CHEBI:57540"/>
    </ligand>
</feature>
<evidence type="ECO:0000256" key="6">
    <source>
        <dbReference type="ARBA" id="ARBA00023027"/>
    </source>
</evidence>
<feature type="binding site" evidence="10">
    <location>
        <position position="254"/>
    </location>
    <ligand>
        <name>NADPH</name>
        <dbReference type="ChEBI" id="CHEBI:57783"/>
    </ligand>
</feature>
<dbReference type="OrthoDB" id="9812273at2"/>
<keyword evidence="7 10" id="KW-0443">Lipid metabolism</keyword>
<evidence type="ECO:0000313" key="19">
    <source>
        <dbReference type="Proteomes" id="UP000223606"/>
    </source>
</evidence>
<dbReference type="PANTHER" id="PTHR11728">
    <property type="entry name" value="GLYCEROL-3-PHOSPHATE DEHYDROGENASE"/>
    <property type="match status" value="1"/>
</dbReference>
<proteinExistence type="inferred from homology"/>
<dbReference type="EMBL" id="LT960614">
    <property type="protein sequence ID" value="SON53874.1"/>
    <property type="molecule type" value="Genomic_DNA"/>
</dbReference>
<dbReference type="PANTHER" id="PTHR11728:SF1">
    <property type="entry name" value="GLYCEROL-3-PHOSPHATE DEHYDROGENASE [NAD(+)] 2, CHLOROPLASTIC"/>
    <property type="match status" value="1"/>
</dbReference>
<protein>
    <recommendedName>
        <fullName evidence="10">Glycerol-3-phosphate dehydrogenase [NAD(P)+]</fullName>
        <ecNumber evidence="10">1.1.1.94</ecNumber>
    </recommendedName>
    <alternativeName>
        <fullName evidence="10">NAD(P)(+)-dependent glycerol-3-phosphate dehydrogenase</fullName>
    </alternativeName>
    <alternativeName>
        <fullName evidence="10">NAD(P)H-dependent dihydroxyacetone-phosphate reductase</fullName>
    </alternativeName>
</protein>
<feature type="domain" description="Glycerol-3-phosphate dehydrogenase NAD-dependent C-terminal" evidence="17">
    <location>
        <begin position="179"/>
        <end position="313"/>
    </location>
</feature>
<evidence type="ECO:0000256" key="2">
    <source>
        <dbReference type="ARBA" id="ARBA00022516"/>
    </source>
</evidence>
<dbReference type="UniPathway" id="UPA00940"/>
<feature type="active site" description="Proton acceptor" evidence="10 11">
    <location>
        <position position="190"/>
    </location>
</feature>
<dbReference type="InterPro" id="IPR006168">
    <property type="entry name" value="G3P_DH_NAD-dep"/>
</dbReference>
<dbReference type="RefSeq" id="WP_099553765.1">
    <property type="nucleotide sequence ID" value="NZ_LT960614.1"/>
</dbReference>
<evidence type="ECO:0000259" key="16">
    <source>
        <dbReference type="Pfam" id="PF01210"/>
    </source>
</evidence>
<feature type="binding site" evidence="10">
    <location>
        <position position="255"/>
    </location>
    <ligand>
        <name>sn-glycerol 3-phosphate</name>
        <dbReference type="ChEBI" id="CHEBI:57597"/>
    </ligand>
</feature>
<comment type="catalytic activity">
    <reaction evidence="10 15">
        <text>sn-glycerol 3-phosphate + NADP(+) = dihydroxyacetone phosphate + NADPH + H(+)</text>
        <dbReference type="Rhea" id="RHEA:11096"/>
        <dbReference type="ChEBI" id="CHEBI:15378"/>
        <dbReference type="ChEBI" id="CHEBI:57597"/>
        <dbReference type="ChEBI" id="CHEBI:57642"/>
        <dbReference type="ChEBI" id="CHEBI:57783"/>
        <dbReference type="ChEBI" id="CHEBI:58349"/>
        <dbReference type="EC" id="1.1.1.94"/>
    </reaction>
</comment>
<evidence type="ECO:0000256" key="7">
    <source>
        <dbReference type="ARBA" id="ARBA00023098"/>
    </source>
</evidence>
<evidence type="ECO:0000256" key="4">
    <source>
        <dbReference type="ARBA" id="ARBA00022857"/>
    </source>
</evidence>
<keyword evidence="8 10" id="KW-0594">Phospholipid biosynthesis</keyword>
<evidence type="ECO:0000256" key="11">
    <source>
        <dbReference type="PIRSR" id="PIRSR000114-1"/>
    </source>
</evidence>
<gene>
    <name evidence="10 18" type="primary">gpsA</name>
    <name evidence="18" type="ORF">HDIA_0333</name>
</gene>
<comment type="caution">
    <text evidence="10">Lacks conserved residue(s) required for the propagation of feature annotation.</text>
</comment>
<keyword evidence="3 10" id="KW-0547">Nucleotide-binding</keyword>
<dbReference type="GO" id="GO:0005975">
    <property type="term" value="P:carbohydrate metabolic process"/>
    <property type="evidence" value="ECO:0007669"/>
    <property type="project" value="InterPro"/>
</dbReference>
<evidence type="ECO:0000256" key="8">
    <source>
        <dbReference type="ARBA" id="ARBA00023209"/>
    </source>
</evidence>
<feature type="binding site" evidence="10">
    <location>
        <position position="35"/>
    </location>
    <ligand>
        <name>NADPH</name>
        <dbReference type="ChEBI" id="CHEBI:57783"/>
    </ligand>
</feature>
<feature type="binding site" evidence="10">
    <location>
        <position position="253"/>
    </location>
    <ligand>
        <name>sn-glycerol 3-phosphate</name>
        <dbReference type="ChEBI" id="CHEBI:57597"/>
    </ligand>
</feature>
<dbReference type="InterPro" id="IPR008927">
    <property type="entry name" value="6-PGluconate_DH-like_C_sf"/>
</dbReference>
<feature type="binding site" evidence="10">
    <location>
        <position position="51"/>
    </location>
    <ligand>
        <name>NADPH</name>
        <dbReference type="ChEBI" id="CHEBI:57783"/>
    </ligand>
</feature>
<feature type="binding site" evidence="10">
    <location>
        <position position="243"/>
    </location>
    <ligand>
        <name>sn-glycerol 3-phosphate</name>
        <dbReference type="ChEBI" id="CHEBI:57597"/>
    </ligand>
</feature>
<reference evidence="19" key="1">
    <citation type="submission" date="2017-09" db="EMBL/GenBank/DDBJ databases">
        <title>Genome sequence of Nannocystis excedens DSM 71.</title>
        <authorList>
            <person name="Blom J."/>
        </authorList>
    </citation>
    <scope>NUCLEOTIDE SEQUENCE [LARGE SCALE GENOMIC DNA]</scope>
    <source>
        <strain evidence="19">type strain: E19</strain>
    </source>
</reference>
<comment type="similarity">
    <text evidence="1 10 14">Belongs to the NAD-dependent glycerol-3-phosphate dehydrogenase family.</text>
</comment>
<dbReference type="Gene3D" id="1.10.1040.10">
    <property type="entry name" value="N-(1-d-carboxylethyl)-l-norvaline Dehydrogenase, domain 2"/>
    <property type="match status" value="1"/>
</dbReference>
<dbReference type="KEGG" id="hdi:HDIA_0333"/>
<dbReference type="InterPro" id="IPR006109">
    <property type="entry name" value="G3P_DH_NAD-dep_C"/>
</dbReference>
<dbReference type="AlphaFoldDB" id="A0A2C9D0W0"/>
<dbReference type="Gene3D" id="3.40.50.720">
    <property type="entry name" value="NAD(P)-binding Rossmann-like Domain"/>
    <property type="match status" value="1"/>
</dbReference>
<keyword evidence="19" id="KW-1185">Reference proteome</keyword>
<dbReference type="EC" id="1.1.1.94" evidence="10"/>
<dbReference type="GO" id="GO:0046168">
    <property type="term" value="P:glycerol-3-phosphate catabolic process"/>
    <property type="evidence" value="ECO:0007669"/>
    <property type="project" value="InterPro"/>
</dbReference>
<feature type="binding site" evidence="10">
    <location>
        <position position="254"/>
    </location>
    <ligand>
        <name>sn-glycerol 3-phosphate</name>
        <dbReference type="ChEBI" id="CHEBI:57597"/>
    </ligand>
</feature>
<dbReference type="SUPFAM" id="SSF51735">
    <property type="entry name" value="NAD(P)-binding Rossmann-fold domains"/>
    <property type="match status" value="1"/>
</dbReference>
<evidence type="ECO:0000256" key="1">
    <source>
        <dbReference type="ARBA" id="ARBA00011009"/>
    </source>
</evidence>
<dbReference type="PIRSF" id="PIRSF000114">
    <property type="entry name" value="Glycerol-3-P_dh"/>
    <property type="match status" value="1"/>
</dbReference>
<dbReference type="GO" id="GO:0141152">
    <property type="term" value="F:glycerol-3-phosphate dehydrogenase (NAD+) activity"/>
    <property type="evidence" value="ECO:0007669"/>
    <property type="project" value="RHEA"/>
</dbReference>
<feature type="binding site" evidence="10">
    <location>
        <position position="272"/>
    </location>
    <ligand>
        <name>NADPH</name>
        <dbReference type="ChEBI" id="CHEBI:57783"/>
    </ligand>
</feature>
<dbReference type="NCBIfam" id="NF000940">
    <property type="entry name" value="PRK00094.1-2"/>
    <property type="match status" value="1"/>
</dbReference>
<comment type="function">
    <text evidence="10">Catalyzes the reduction of the glycolytic intermediate dihydroxyacetone phosphate (DHAP) to sn-glycerol 3-phosphate (G3P), the key precursor for phospholipid synthesis.</text>
</comment>
<evidence type="ECO:0000256" key="3">
    <source>
        <dbReference type="ARBA" id="ARBA00022741"/>
    </source>
</evidence>
<feature type="binding site" evidence="13">
    <location>
        <position position="139"/>
    </location>
    <ligand>
        <name>NAD(+)</name>
        <dbReference type="ChEBI" id="CHEBI:57540"/>
    </ligand>
</feature>
<evidence type="ECO:0000313" key="18">
    <source>
        <dbReference type="EMBL" id="SON53874.1"/>
    </source>
</evidence>
<dbReference type="GO" id="GO:0046167">
    <property type="term" value="P:glycerol-3-phosphate biosynthetic process"/>
    <property type="evidence" value="ECO:0007669"/>
    <property type="project" value="UniProtKB-UniRule"/>
</dbReference>
<accession>A0A2C9D0W0</accession>